<proteinExistence type="predicted"/>
<protein>
    <submittedName>
        <fullName evidence="1">Uncharacterized protein</fullName>
    </submittedName>
</protein>
<sequence>MQWQAYNTVYTIYPSSRPDGKIECWGAPPLSGYPSQLFAVCDDTPDNRDGLYNISYVTTPRLRRAALAKLPGYEPPEWITDTRVSIWIYTNKRERIAVFETTDFQEAVRLAIGRRMLARGNLTLIRVKDMVDLADDVDPRPEYWRIIQPRIEYAFNSATPIEIMGQITQYCPYSFRKEVWEKVHQMDMNEQLDAIRTLRSTFDVDRTSEFEPIRFR</sequence>
<gene>
    <name evidence="1" type="ORF">RHODGE_RHODGE_02847</name>
</gene>
<accession>A0A447CWW0</accession>
<dbReference type="RefSeq" id="WP_129609506.1">
    <property type="nucleotide sequence ID" value="NZ_UWOC01000151.1"/>
</dbReference>
<keyword evidence="2" id="KW-1185">Reference proteome</keyword>
<evidence type="ECO:0000313" key="1">
    <source>
        <dbReference type="EMBL" id="VCU09678.1"/>
    </source>
</evidence>
<name>A0A447CWW0_9BRAD</name>
<dbReference type="EMBL" id="UWOC01000151">
    <property type="protein sequence ID" value="VCU09678.1"/>
    <property type="molecule type" value="Genomic_DNA"/>
</dbReference>
<comment type="caution">
    <text evidence="1">The sequence shown here is derived from an EMBL/GenBank/DDBJ whole genome shotgun (WGS) entry which is preliminary data.</text>
</comment>
<dbReference type="AlphaFoldDB" id="A0A447CWW0"/>
<organism evidence="1 2">
    <name type="scientific">Rhodoplanes serenus</name>
    <dbReference type="NCBI Taxonomy" id="200615"/>
    <lineage>
        <taxon>Bacteria</taxon>
        <taxon>Pseudomonadati</taxon>
        <taxon>Pseudomonadota</taxon>
        <taxon>Alphaproteobacteria</taxon>
        <taxon>Hyphomicrobiales</taxon>
        <taxon>Nitrobacteraceae</taxon>
        <taxon>Rhodoplanes</taxon>
    </lineage>
</organism>
<evidence type="ECO:0000313" key="2">
    <source>
        <dbReference type="Proteomes" id="UP000289200"/>
    </source>
</evidence>
<reference evidence="2" key="1">
    <citation type="submission" date="2018-10" db="EMBL/GenBank/DDBJ databases">
        <authorList>
            <person name="Peiro R."/>
            <person name="Begona"/>
            <person name="Cbmso G."/>
            <person name="Lopez M."/>
            <person name="Gonzalez S."/>
            <person name="Sacristan E."/>
            <person name="Castillo E."/>
        </authorList>
    </citation>
    <scope>NUCLEOTIDE SEQUENCE [LARGE SCALE GENOMIC DNA]</scope>
</reference>
<dbReference type="Proteomes" id="UP000289200">
    <property type="component" value="Unassembled WGS sequence"/>
</dbReference>